<gene>
    <name evidence="2" type="ORF">H9L14_08100</name>
</gene>
<feature type="region of interest" description="Disordered" evidence="1">
    <location>
        <begin position="57"/>
        <end position="106"/>
    </location>
</feature>
<dbReference type="RefSeq" id="WP_187707703.1">
    <property type="nucleotide sequence ID" value="NZ_CP060782.1"/>
</dbReference>
<dbReference type="Proteomes" id="UP000516105">
    <property type="component" value="Chromosome"/>
</dbReference>
<organism evidence="2 3">
    <name type="scientific">Sphingomonas sediminicola</name>
    <dbReference type="NCBI Taxonomy" id="386874"/>
    <lineage>
        <taxon>Bacteria</taxon>
        <taxon>Pseudomonadati</taxon>
        <taxon>Pseudomonadota</taxon>
        <taxon>Alphaproteobacteria</taxon>
        <taxon>Sphingomonadales</taxon>
        <taxon>Sphingomonadaceae</taxon>
        <taxon>Sphingomonas</taxon>
    </lineage>
</organism>
<keyword evidence="3" id="KW-1185">Reference proteome</keyword>
<dbReference type="EMBL" id="CP060782">
    <property type="protein sequence ID" value="QNP44745.1"/>
    <property type="molecule type" value="Genomic_DNA"/>
</dbReference>
<sequence length="106" mass="10435">MRRLFLIAGAAVALSACGGKGEVAENGSLAENLSFDSKPANDASALEAVEAEGSRLAAAEGANEVEADNSAELNAVKNAPAKADKGDSNSAANADQADTNAAGNSD</sequence>
<feature type="compositionally biased region" description="Low complexity" evidence="1">
    <location>
        <begin position="88"/>
        <end position="106"/>
    </location>
</feature>
<protein>
    <submittedName>
        <fullName evidence="2">Membrane lipoprotein lipid attachment site-containing protein</fullName>
    </submittedName>
</protein>
<evidence type="ECO:0000313" key="3">
    <source>
        <dbReference type="Proteomes" id="UP000516105"/>
    </source>
</evidence>
<keyword evidence="2" id="KW-0449">Lipoprotein</keyword>
<dbReference type="PROSITE" id="PS51257">
    <property type="entry name" value="PROKAR_LIPOPROTEIN"/>
    <property type="match status" value="1"/>
</dbReference>
<accession>A0ABX6T6W4</accession>
<name>A0ABX6T6W4_9SPHN</name>
<reference evidence="2 3" key="1">
    <citation type="submission" date="2020-08" db="EMBL/GenBank/DDBJ databases">
        <title>Genome sequence of Sphingomonas sediminicola KACC 15039T.</title>
        <authorList>
            <person name="Hyun D.-W."/>
            <person name="Bae J.-W."/>
        </authorList>
    </citation>
    <scope>NUCLEOTIDE SEQUENCE [LARGE SCALE GENOMIC DNA]</scope>
    <source>
        <strain evidence="2 3">KACC 15039</strain>
    </source>
</reference>
<evidence type="ECO:0000256" key="1">
    <source>
        <dbReference type="SAM" id="MobiDB-lite"/>
    </source>
</evidence>
<evidence type="ECO:0000313" key="2">
    <source>
        <dbReference type="EMBL" id="QNP44745.1"/>
    </source>
</evidence>
<proteinExistence type="predicted"/>